<gene>
    <name evidence="6" type="ORF">O0S08_46675</name>
</gene>
<dbReference type="PANTHER" id="PTHR30386:SF26">
    <property type="entry name" value="TRANSPORT PROTEIN COMB"/>
    <property type="match status" value="1"/>
</dbReference>
<evidence type="ECO:0000256" key="4">
    <source>
        <dbReference type="ARBA" id="ARBA00023136"/>
    </source>
</evidence>
<dbReference type="Proteomes" id="UP001164459">
    <property type="component" value="Chromosome"/>
</dbReference>
<dbReference type="RefSeq" id="WP_269036017.1">
    <property type="nucleotide sequence ID" value="NZ_CP114040.1"/>
</dbReference>
<dbReference type="PANTHER" id="PTHR30386">
    <property type="entry name" value="MEMBRANE FUSION SUBUNIT OF EMRAB-TOLC MULTIDRUG EFFLUX PUMP"/>
    <property type="match status" value="1"/>
</dbReference>
<evidence type="ECO:0000313" key="7">
    <source>
        <dbReference type="Proteomes" id="UP001164459"/>
    </source>
</evidence>
<name>A0ABY7H327_9BACT</name>
<evidence type="ECO:0000256" key="1">
    <source>
        <dbReference type="ARBA" id="ARBA00004167"/>
    </source>
</evidence>
<keyword evidence="2" id="KW-0812">Transmembrane</keyword>
<organism evidence="6 7">
    <name type="scientific">Nannocystis punicea</name>
    <dbReference type="NCBI Taxonomy" id="2995304"/>
    <lineage>
        <taxon>Bacteria</taxon>
        <taxon>Pseudomonadati</taxon>
        <taxon>Myxococcota</taxon>
        <taxon>Polyangia</taxon>
        <taxon>Nannocystales</taxon>
        <taxon>Nannocystaceae</taxon>
        <taxon>Nannocystis</taxon>
    </lineage>
</organism>
<dbReference type="EMBL" id="CP114040">
    <property type="protein sequence ID" value="WAS93674.1"/>
    <property type="molecule type" value="Genomic_DNA"/>
</dbReference>
<reference evidence="6" key="1">
    <citation type="submission" date="2022-11" db="EMBL/GenBank/DDBJ databases">
        <title>Minimal conservation of predation-associated metabolite biosynthetic gene clusters underscores biosynthetic potential of Myxococcota including descriptions for ten novel species: Archangium lansinium sp. nov., Myxococcus landrumus sp. nov., Nannocystis bai.</title>
        <authorList>
            <person name="Ahearne A."/>
            <person name="Stevens C."/>
            <person name="Dowd S."/>
        </authorList>
    </citation>
    <scope>NUCLEOTIDE SEQUENCE</scope>
    <source>
        <strain evidence="6">Fl3</strain>
    </source>
</reference>
<keyword evidence="7" id="KW-1185">Reference proteome</keyword>
<dbReference type="Pfam" id="PF25917">
    <property type="entry name" value="BSH_RND"/>
    <property type="match status" value="1"/>
</dbReference>
<comment type="subcellular location">
    <subcellularLocation>
        <location evidence="1">Membrane</location>
        <topology evidence="1">Single-pass membrane protein</topology>
    </subcellularLocation>
</comment>
<protein>
    <submittedName>
        <fullName evidence="6">HlyD family efflux transporter periplasmic adaptor subunit</fullName>
    </submittedName>
</protein>
<proteinExistence type="predicted"/>
<keyword evidence="3" id="KW-1133">Transmembrane helix</keyword>
<evidence type="ECO:0000256" key="2">
    <source>
        <dbReference type="ARBA" id="ARBA00022692"/>
    </source>
</evidence>
<keyword evidence="4" id="KW-0472">Membrane</keyword>
<dbReference type="InterPro" id="IPR058625">
    <property type="entry name" value="MdtA-like_BSH"/>
</dbReference>
<dbReference type="InterPro" id="IPR050739">
    <property type="entry name" value="MFP"/>
</dbReference>
<dbReference type="Gene3D" id="2.40.50.100">
    <property type="match status" value="1"/>
</dbReference>
<evidence type="ECO:0000313" key="6">
    <source>
        <dbReference type="EMBL" id="WAS93674.1"/>
    </source>
</evidence>
<feature type="domain" description="Multidrug resistance protein MdtA-like barrel-sandwich hybrid" evidence="5">
    <location>
        <begin position="45"/>
        <end position="257"/>
    </location>
</feature>
<evidence type="ECO:0000256" key="3">
    <source>
        <dbReference type="ARBA" id="ARBA00022989"/>
    </source>
</evidence>
<sequence length="401" mass="42446">MTGYIRTRILPWVVWVGTMAGAGWLWLDVRAEGNAVGFALGVETTVRPAAAGRVQTIEVAPGQQVHAGQVVAVLDAAELDAEQAILAAERARLEASLGAVRSETTMQIDDKAREADESIAAAEMAVRSARSNREVRAAELRAISAQFDTLAGLVKERMADRRDLDALGVKRAALRKEVEAADTLVPDLVRQAAAARDRRAALPTDATELALQPVRAELAVVAGRERLLAVRREQTVLRAPADGQVAAIHVRAGQVAGPNAPVLTIVSRGPSDDDEVLVCLREGQAGQVRVGEAVLLRSRSAGGRSVTAHVTRLGPQIAELPERCRRNPDLPEWGREVAVALDEHAPLLPGQAFAVSFLGYPSPCAAGTSDPPASPTNEQVLAAPMIDSLHPPIRAGAPEVP</sequence>
<accession>A0ABY7H327</accession>
<evidence type="ECO:0000259" key="5">
    <source>
        <dbReference type="Pfam" id="PF25917"/>
    </source>
</evidence>